<dbReference type="PANTHER" id="PTHR12234:SF1">
    <property type="entry name" value="FORMIMINOTRANSFERASE N-TERMINAL SUBDOMAIN-CONTAINING PROTEIN"/>
    <property type="match status" value="1"/>
</dbReference>
<proteinExistence type="predicted"/>
<evidence type="ECO:0000259" key="4">
    <source>
        <dbReference type="SMART" id="SM01222"/>
    </source>
</evidence>
<dbReference type="GO" id="GO:0005542">
    <property type="term" value="F:folic acid binding"/>
    <property type="evidence" value="ECO:0007669"/>
    <property type="project" value="InterPro"/>
</dbReference>
<evidence type="ECO:0000256" key="1">
    <source>
        <dbReference type="ARBA" id="ARBA00012252"/>
    </source>
</evidence>
<dbReference type="Gene3D" id="3.30.990.10">
    <property type="entry name" value="Formiminotransferase, N-terminal subdomain"/>
    <property type="match status" value="1"/>
</dbReference>
<dbReference type="InterPro" id="IPR013802">
    <property type="entry name" value="Formiminotransferase_C"/>
</dbReference>
<dbReference type="SUPFAM" id="SSF55116">
    <property type="entry name" value="Formiminotransferase domain of formiminotransferase-cyclodeaminase"/>
    <property type="match status" value="2"/>
</dbReference>
<dbReference type="InterPro" id="IPR022384">
    <property type="entry name" value="FormiminoTrfase_cat_dom_sf"/>
</dbReference>
<dbReference type="RefSeq" id="WP_354697494.1">
    <property type="nucleotide sequence ID" value="NZ_CP114014.1"/>
</dbReference>
<dbReference type="EMBL" id="CP114014">
    <property type="protein sequence ID" value="XAY06257.1"/>
    <property type="molecule type" value="Genomic_DNA"/>
</dbReference>
<dbReference type="PANTHER" id="PTHR12234">
    <property type="entry name" value="FORMIMINOTRANSFERASE-CYCLODEAMINASE"/>
    <property type="match status" value="1"/>
</dbReference>
<dbReference type="GO" id="GO:0030409">
    <property type="term" value="F:glutamate formimidoyltransferase activity"/>
    <property type="evidence" value="ECO:0007669"/>
    <property type="project" value="UniProtKB-EC"/>
</dbReference>
<feature type="domain" description="Formiminotransferase C-terminal subdomain" evidence="3">
    <location>
        <begin position="182"/>
        <end position="285"/>
    </location>
</feature>
<feature type="domain" description="Formiminotransferase N-terminal subdomain" evidence="4">
    <location>
        <begin position="5"/>
        <end position="181"/>
    </location>
</feature>
<dbReference type="InterPro" id="IPR012886">
    <property type="entry name" value="Formiminotransferase_N"/>
</dbReference>
<reference evidence="5" key="1">
    <citation type="submission" date="2022-12" db="EMBL/GenBank/DDBJ databases">
        <title>Paraconexibacter alkalitolerans sp. nov. and Baekduia alba sp. nov., isolated from soil and emended description of the genera Paraconexibacter (Chun et al., 2020) and Baekduia (An et al., 2020).</title>
        <authorList>
            <person name="Vieira S."/>
            <person name="Huber K.J."/>
            <person name="Geppert A."/>
            <person name="Wolf J."/>
            <person name="Neumann-Schaal M."/>
            <person name="Muesken M."/>
            <person name="Overmann J."/>
        </authorList>
    </citation>
    <scope>NUCLEOTIDE SEQUENCE</scope>
    <source>
        <strain evidence="5">AEG42_29</strain>
    </source>
</reference>
<organism evidence="5">
    <name type="scientific">Paraconexibacter sp. AEG42_29</name>
    <dbReference type="NCBI Taxonomy" id="2997339"/>
    <lineage>
        <taxon>Bacteria</taxon>
        <taxon>Bacillati</taxon>
        <taxon>Actinomycetota</taxon>
        <taxon>Thermoleophilia</taxon>
        <taxon>Solirubrobacterales</taxon>
        <taxon>Paraconexibacteraceae</taxon>
        <taxon>Paraconexibacter</taxon>
    </lineage>
</organism>
<dbReference type="EC" id="2.1.2.5" evidence="1"/>
<accession>A0AAU7AX96</accession>
<dbReference type="Pfam" id="PF02971">
    <property type="entry name" value="FTCD"/>
    <property type="match status" value="1"/>
</dbReference>
<sequence>MAAPTLLAIPNVSEGRDAAVIAAIAAAYTGGSAATGPVHLLDVHSDPDHHRTVHTLAGPAGALADAVAAGAAAVIERVDITGHAGTHPHIGALDVAPFVHLDDARRGAACAEALVAAELLGRLGLPVLLYGALANGRRRADLRRGGPLTLAQRLSTGDLRADFGPQQPHPTAGAVLVAARPPLVAFNVELAPPATLQDAQRIAALIREGGEEGLPGLRAIGLTLPARDGVAQVSMNVEDHLAVPLATAVQAVARHARVTGAELVGLAPAAAFDGFPPDVPVRNRRTVAEALQVVGL</sequence>
<evidence type="ECO:0000256" key="2">
    <source>
        <dbReference type="ARBA" id="ARBA00022679"/>
    </source>
</evidence>
<dbReference type="InterPro" id="IPR037064">
    <property type="entry name" value="Formiminotransferase_N_sf"/>
</dbReference>
<evidence type="ECO:0000313" key="5">
    <source>
        <dbReference type="EMBL" id="XAY06257.1"/>
    </source>
</evidence>
<dbReference type="Gene3D" id="3.30.70.670">
    <property type="entry name" value="Formiminotransferase, C-terminal subdomain"/>
    <property type="match status" value="1"/>
</dbReference>
<dbReference type="AlphaFoldDB" id="A0AAU7AX96"/>
<protein>
    <recommendedName>
        <fullName evidence="1">glutamate formimidoyltransferase</fullName>
        <ecNumber evidence="1">2.1.2.5</ecNumber>
    </recommendedName>
</protein>
<name>A0AAU7AX96_9ACTN</name>
<dbReference type="SMART" id="SM01221">
    <property type="entry name" value="FTCD"/>
    <property type="match status" value="1"/>
</dbReference>
<dbReference type="KEGG" id="parq:DSM112329_03124"/>
<dbReference type="SMART" id="SM01222">
    <property type="entry name" value="FTCD_N"/>
    <property type="match status" value="1"/>
</dbReference>
<dbReference type="InterPro" id="IPR037070">
    <property type="entry name" value="Formiminotransferase_C_sf"/>
</dbReference>
<evidence type="ECO:0000259" key="3">
    <source>
        <dbReference type="SMART" id="SM01221"/>
    </source>
</evidence>
<gene>
    <name evidence="5" type="ORF">DSM112329_03124</name>
</gene>
<keyword evidence="2 5" id="KW-0808">Transferase</keyword>
<dbReference type="InterPro" id="IPR051623">
    <property type="entry name" value="FTCD"/>
</dbReference>
<dbReference type="Pfam" id="PF07837">
    <property type="entry name" value="FTCD_N"/>
    <property type="match status" value="1"/>
</dbReference>